<sequence>MTEVHDKYLINLCSCDGKYRFVMEVSDPKKIYLEISRINHSRILQKLATLNVFISDLSACHKLCLFEKHSDEIHILLGSDRVGKLFIGEVKPLSERLTAVNTRLGWTVMRKLSYGGGSKFKSDNSLLANREKTSDLWELDSVGIKDPSKKKSKLELQEFALKHFENTVSRDDKDDVENLEPLTPAMFLQDIREVGVPELDRTDENKSNKRLVYRNRIQTDLRKRFRTYFGQLSERDKKYKGRKHLK</sequence>
<dbReference type="EMBL" id="BMAO01025164">
    <property type="protein sequence ID" value="GFR00896.1"/>
    <property type="molecule type" value="Genomic_DNA"/>
</dbReference>
<accession>A0A8X6L7U1</accession>
<name>A0A8X6L7U1_TRICU</name>
<organism evidence="1 2">
    <name type="scientific">Trichonephila clavata</name>
    <name type="common">Joro spider</name>
    <name type="synonym">Nephila clavata</name>
    <dbReference type="NCBI Taxonomy" id="2740835"/>
    <lineage>
        <taxon>Eukaryota</taxon>
        <taxon>Metazoa</taxon>
        <taxon>Ecdysozoa</taxon>
        <taxon>Arthropoda</taxon>
        <taxon>Chelicerata</taxon>
        <taxon>Arachnida</taxon>
        <taxon>Araneae</taxon>
        <taxon>Araneomorphae</taxon>
        <taxon>Entelegynae</taxon>
        <taxon>Araneoidea</taxon>
        <taxon>Nephilidae</taxon>
        <taxon>Trichonephila</taxon>
    </lineage>
</organism>
<evidence type="ECO:0000313" key="2">
    <source>
        <dbReference type="Proteomes" id="UP000887116"/>
    </source>
</evidence>
<dbReference type="AlphaFoldDB" id="A0A8X6L7U1"/>
<keyword evidence="2" id="KW-1185">Reference proteome</keyword>
<reference evidence="1" key="1">
    <citation type="submission" date="2020-07" db="EMBL/GenBank/DDBJ databases">
        <title>Multicomponent nature underlies the extraordinary mechanical properties of spider dragline silk.</title>
        <authorList>
            <person name="Kono N."/>
            <person name="Nakamura H."/>
            <person name="Mori M."/>
            <person name="Yoshida Y."/>
            <person name="Ohtoshi R."/>
            <person name="Malay A.D."/>
            <person name="Moran D.A.P."/>
            <person name="Tomita M."/>
            <person name="Numata K."/>
            <person name="Arakawa K."/>
        </authorList>
    </citation>
    <scope>NUCLEOTIDE SEQUENCE</scope>
</reference>
<protein>
    <submittedName>
        <fullName evidence="1">DUF1758 domain-containing protein</fullName>
    </submittedName>
</protein>
<gene>
    <name evidence="1" type="primary">AVEN_153565_1</name>
    <name evidence="1" type="ORF">TNCT_183471</name>
</gene>
<dbReference type="Proteomes" id="UP000887116">
    <property type="component" value="Unassembled WGS sequence"/>
</dbReference>
<proteinExistence type="predicted"/>
<evidence type="ECO:0000313" key="1">
    <source>
        <dbReference type="EMBL" id="GFR00896.1"/>
    </source>
</evidence>
<comment type="caution">
    <text evidence="1">The sequence shown here is derived from an EMBL/GenBank/DDBJ whole genome shotgun (WGS) entry which is preliminary data.</text>
</comment>